<protein>
    <submittedName>
        <fullName evidence="1">Uncharacterized protein</fullName>
    </submittedName>
</protein>
<evidence type="ECO:0000313" key="2">
    <source>
        <dbReference type="Proteomes" id="UP001589799"/>
    </source>
</evidence>
<organism evidence="1 2">
    <name type="scientific">Paracoccus niistensis</name>
    <dbReference type="NCBI Taxonomy" id="632935"/>
    <lineage>
        <taxon>Bacteria</taxon>
        <taxon>Pseudomonadati</taxon>
        <taxon>Pseudomonadota</taxon>
        <taxon>Alphaproteobacteria</taxon>
        <taxon>Rhodobacterales</taxon>
        <taxon>Paracoccaceae</taxon>
        <taxon>Paracoccus</taxon>
    </lineage>
</organism>
<keyword evidence="2" id="KW-1185">Reference proteome</keyword>
<dbReference type="RefSeq" id="WP_377700021.1">
    <property type="nucleotide sequence ID" value="NZ_JBHLWE010000051.1"/>
</dbReference>
<gene>
    <name evidence="1" type="ORF">ACFFII_16770</name>
</gene>
<dbReference type="EMBL" id="JBHLWE010000051">
    <property type="protein sequence ID" value="MFC0342413.1"/>
    <property type="molecule type" value="Genomic_DNA"/>
</dbReference>
<comment type="caution">
    <text evidence="1">The sequence shown here is derived from an EMBL/GenBank/DDBJ whole genome shotgun (WGS) entry which is preliminary data.</text>
</comment>
<evidence type="ECO:0000313" key="1">
    <source>
        <dbReference type="EMBL" id="MFC0342413.1"/>
    </source>
</evidence>
<accession>A0ABV6I843</accession>
<dbReference type="Proteomes" id="UP001589799">
    <property type="component" value="Unassembled WGS sequence"/>
</dbReference>
<name>A0ABV6I843_9RHOB</name>
<proteinExistence type="predicted"/>
<reference evidence="1 2" key="1">
    <citation type="submission" date="2024-09" db="EMBL/GenBank/DDBJ databases">
        <authorList>
            <person name="Sun Q."/>
            <person name="Mori K."/>
        </authorList>
    </citation>
    <scope>NUCLEOTIDE SEQUENCE [LARGE SCALE GENOMIC DNA]</scope>
    <source>
        <strain evidence="1 2">KCTC 22789</strain>
    </source>
</reference>
<sequence length="72" mass="7780">MSDVIVLGCIMLLRRRKTGQSGLEVKKALEKLVGAAACVDLVSIAAENIQVSTFNPMPSHFASWHLSSLRPS</sequence>